<dbReference type="AlphaFoldDB" id="A0A831ZJF5"/>
<reference evidence="1" key="1">
    <citation type="journal article" date="2020" name="mSystems">
        <title>Genome- and Community-Level Interaction Insights into Carbon Utilization and Element Cycling Functions of Hydrothermarchaeota in Hydrothermal Sediment.</title>
        <authorList>
            <person name="Zhou Z."/>
            <person name="Liu Y."/>
            <person name="Xu W."/>
            <person name="Pan J."/>
            <person name="Luo Z.H."/>
            <person name="Li M."/>
        </authorList>
    </citation>
    <scope>NUCLEOTIDE SEQUENCE [LARGE SCALE GENOMIC DNA]</scope>
    <source>
        <strain evidence="1">SpSt-456</strain>
    </source>
</reference>
<organism evidence="1">
    <name type="scientific">Desulfacinum infernum</name>
    <dbReference type="NCBI Taxonomy" id="35837"/>
    <lineage>
        <taxon>Bacteria</taxon>
        <taxon>Pseudomonadati</taxon>
        <taxon>Thermodesulfobacteriota</taxon>
        <taxon>Syntrophobacteria</taxon>
        <taxon>Syntrophobacterales</taxon>
        <taxon>Syntrophobacteraceae</taxon>
        <taxon>Desulfacinum</taxon>
    </lineage>
</organism>
<dbReference type="InterPro" id="IPR011330">
    <property type="entry name" value="Glyco_hydro/deAcase_b/a-brl"/>
</dbReference>
<dbReference type="SUPFAM" id="SSF88713">
    <property type="entry name" value="Glycoside hydrolase/deacetylase"/>
    <property type="match status" value="1"/>
</dbReference>
<gene>
    <name evidence="1" type="ORF">ENS06_05050</name>
</gene>
<protein>
    <submittedName>
        <fullName evidence="1">DUF2334 domain-containing protein</fullName>
    </submittedName>
</protein>
<accession>A0A831ZJF5</accession>
<dbReference type="InterPro" id="IPR018763">
    <property type="entry name" value="DUF2334"/>
</dbReference>
<name>A0A831ZJF5_9BACT</name>
<sequence>MRLDKRRDGGMGASNRVLIVSFHDVTPLTYKAFAAFADNLAAMGVSSLTWLVVPLWYGRVFLTPESPCAQWLRKRQASGDAMVLHGLTHQKKGRPLGESFKHFFIRRVYTAEESEFLHLSENILRQKICLAKTIVEKAGIRPVGFVAPGWIFPPERQGILKEMGFRLTESYGRIYGLQTNRSVRVPVITASTRTSWRSLLSRAIVPALERLSSNAAVVRVAIHPADLKDPTMRRLWLGLIEKLRRRRQVHTLSSWAATVGL</sequence>
<evidence type="ECO:0000313" key="1">
    <source>
        <dbReference type="EMBL" id="HFK96676.1"/>
    </source>
</evidence>
<dbReference type="GO" id="GO:0005975">
    <property type="term" value="P:carbohydrate metabolic process"/>
    <property type="evidence" value="ECO:0007669"/>
    <property type="project" value="InterPro"/>
</dbReference>
<dbReference type="CDD" id="cd11374">
    <property type="entry name" value="CE4_u10"/>
    <property type="match status" value="1"/>
</dbReference>
<dbReference type="Pfam" id="PF10096">
    <property type="entry name" value="DUF2334"/>
    <property type="match status" value="1"/>
</dbReference>
<proteinExistence type="predicted"/>
<comment type="caution">
    <text evidence="1">The sequence shown here is derived from an EMBL/GenBank/DDBJ whole genome shotgun (WGS) entry which is preliminary data.</text>
</comment>
<dbReference type="EMBL" id="DSTK01000013">
    <property type="protein sequence ID" value="HFK96676.1"/>
    <property type="molecule type" value="Genomic_DNA"/>
</dbReference>
<dbReference type="Gene3D" id="3.20.20.370">
    <property type="entry name" value="Glycoside hydrolase/deacetylase"/>
    <property type="match status" value="1"/>
</dbReference>